<evidence type="ECO:0000313" key="3">
    <source>
        <dbReference type="EMBL" id="CAH0719241.1"/>
    </source>
</evidence>
<feature type="region of interest" description="Disordered" evidence="1">
    <location>
        <begin position="1"/>
        <end position="59"/>
    </location>
</feature>
<sequence length="306" mass="34466">MATNTCSQDMQEGNKEAPPAHAEGKKQKGKFFKKSSKGSENTVALPLPPRDPNSTGPKLTRISTVATKPKNEMFSDLDMMGFPGVAPYRRTNEFAITAEAYIPLCEKEYDIIATQQPYFVKSVSKSAWAPTSASRVDEIKLWLLENNIPFDETLRKPSLLMLVKKHKPEPIYYIDELLSEHGHTVVRLPPYHCDLNPIELVWAIVKRRIAQKNVCGQNVAKLAEEAFQAVTSQEWKNCVEHVIKIENEYFAREGSLYNDIDRFVISVSDDSSSESEESEDDQFNYAGVSGNISGVEYLDSDYLDSD</sequence>
<dbReference type="PANTHER" id="PTHR33939:SF1">
    <property type="entry name" value="DUF4371 DOMAIN-CONTAINING PROTEIN"/>
    <property type="match status" value="1"/>
</dbReference>
<protein>
    <recommendedName>
        <fullName evidence="2">Tc1-like transposase DDE domain-containing protein</fullName>
    </recommendedName>
</protein>
<keyword evidence="4" id="KW-1185">Reference proteome</keyword>
<evidence type="ECO:0000313" key="4">
    <source>
        <dbReference type="Proteomes" id="UP000838878"/>
    </source>
</evidence>
<feature type="domain" description="Tc1-like transposase DDE" evidence="2">
    <location>
        <begin position="174"/>
        <end position="211"/>
    </location>
</feature>
<reference evidence="3" key="1">
    <citation type="submission" date="2021-12" db="EMBL/GenBank/DDBJ databases">
        <authorList>
            <person name="Martin H S."/>
        </authorList>
    </citation>
    <scope>NUCLEOTIDE SEQUENCE</scope>
</reference>
<dbReference type="GO" id="GO:0003676">
    <property type="term" value="F:nucleic acid binding"/>
    <property type="evidence" value="ECO:0007669"/>
    <property type="project" value="InterPro"/>
</dbReference>
<gene>
    <name evidence="3" type="ORF">BINO364_LOCUS5610</name>
</gene>
<dbReference type="PANTHER" id="PTHR33939">
    <property type="entry name" value="PROTEIN CBG22215"/>
    <property type="match status" value="1"/>
</dbReference>
<feature type="non-terminal residue" evidence="3">
    <location>
        <position position="306"/>
    </location>
</feature>
<dbReference type="EMBL" id="OV170233">
    <property type="protein sequence ID" value="CAH0719241.1"/>
    <property type="molecule type" value="Genomic_DNA"/>
</dbReference>
<feature type="compositionally biased region" description="Polar residues" evidence="1">
    <location>
        <begin position="1"/>
        <end position="11"/>
    </location>
</feature>
<dbReference type="Proteomes" id="UP000838878">
    <property type="component" value="Chromosome 13"/>
</dbReference>
<proteinExistence type="predicted"/>
<dbReference type="Gene3D" id="3.30.420.10">
    <property type="entry name" value="Ribonuclease H-like superfamily/Ribonuclease H"/>
    <property type="match status" value="1"/>
</dbReference>
<evidence type="ECO:0000259" key="2">
    <source>
        <dbReference type="Pfam" id="PF13358"/>
    </source>
</evidence>
<dbReference type="AlphaFoldDB" id="A0A8J9UF74"/>
<dbReference type="OrthoDB" id="2266637at2759"/>
<feature type="compositionally biased region" description="Basic residues" evidence="1">
    <location>
        <begin position="27"/>
        <end position="36"/>
    </location>
</feature>
<dbReference type="InterPro" id="IPR038717">
    <property type="entry name" value="Tc1-like_DDE_dom"/>
</dbReference>
<accession>A0A8J9UF74</accession>
<dbReference type="InterPro" id="IPR036397">
    <property type="entry name" value="RNaseH_sf"/>
</dbReference>
<name>A0A8J9UF74_9NEOP</name>
<dbReference type="Pfam" id="PF13358">
    <property type="entry name" value="DDE_3"/>
    <property type="match status" value="1"/>
</dbReference>
<evidence type="ECO:0000256" key="1">
    <source>
        <dbReference type="SAM" id="MobiDB-lite"/>
    </source>
</evidence>
<organism evidence="3 4">
    <name type="scientific">Brenthis ino</name>
    <name type="common">lesser marbled fritillary</name>
    <dbReference type="NCBI Taxonomy" id="405034"/>
    <lineage>
        <taxon>Eukaryota</taxon>
        <taxon>Metazoa</taxon>
        <taxon>Ecdysozoa</taxon>
        <taxon>Arthropoda</taxon>
        <taxon>Hexapoda</taxon>
        <taxon>Insecta</taxon>
        <taxon>Pterygota</taxon>
        <taxon>Neoptera</taxon>
        <taxon>Endopterygota</taxon>
        <taxon>Lepidoptera</taxon>
        <taxon>Glossata</taxon>
        <taxon>Ditrysia</taxon>
        <taxon>Papilionoidea</taxon>
        <taxon>Nymphalidae</taxon>
        <taxon>Heliconiinae</taxon>
        <taxon>Argynnini</taxon>
        <taxon>Brenthis</taxon>
    </lineage>
</organism>